<dbReference type="EMBL" id="CM045768">
    <property type="protein sequence ID" value="KAI7982868.1"/>
    <property type="molecule type" value="Genomic_DNA"/>
</dbReference>
<organism evidence="1 2">
    <name type="scientific">Camellia lanceoleosa</name>
    <dbReference type="NCBI Taxonomy" id="1840588"/>
    <lineage>
        <taxon>Eukaryota</taxon>
        <taxon>Viridiplantae</taxon>
        <taxon>Streptophyta</taxon>
        <taxon>Embryophyta</taxon>
        <taxon>Tracheophyta</taxon>
        <taxon>Spermatophyta</taxon>
        <taxon>Magnoliopsida</taxon>
        <taxon>eudicotyledons</taxon>
        <taxon>Gunneridae</taxon>
        <taxon>Pentapetalae</taxon>
        <taxon>asterids</taxon>
        <taxon>Ericales</taxon>
        <taxon>Theaceae</taxon>
        <taxon>Camellia</taxon>
    </lineage>
</organism>
<dbReference type="Proteomes" id="UP001060215">
    <property type="component" value="Chromosome 11"/>
</dbReference>
<evidence type="ECO:0000313" key="2">
    <source>
        <dbReference type="Proteomes" id="UP001060215"/>
    </source>
</evidence>
<proteinExistence type="predicted"/>
<gene>
    <name evidence="1" type="ORF">LOK49_LG15G02146</name>
</gene>
<keyword evidence="2" id="KW-1185">Reference proteome</keyword>
<sequence>MQYRQIMHSLLYSDLAYSMRKMKSDKALVMRLSACETMGSATTICSDKTGTLTLNQLIYRLDNGEILAGQCWDIVDK</sequence>
<protein>
    <submittedName>
        <fullName evidence="1">Calcium-transporting ATPase 8, plasma membrane-type</fullName>
    </submittedName>
</protein>
<comment type="caution">
    <text evidence="1">The sequence shown here is derived from an EMBL/GenBank/DDBJ whole genome shotgun (WGS) entry which is preliminary data.</text>
</comment>
<evidence type="ECO:0000313" key="1">
    <source>
        <dbReference type="EMBL" id="KAI7982868.1"/>
    </source>
</evidence>
<name>A0ACC0F422_9ERIC</name>
<reference evidence="1 2" key="1">
    <citation type="journal article" date="2022" name="Plant J.">
        <title>Chromosome-level genome of Camellia lanceoleosa provides a valuable resource for understanding genome evolution and self-incompatibility.</title>
        <authorList>
            <person name="Gong W."/>
            <person name="Xiao S."/>
            <person name="Wang L."/>
            <person name="Liao Z."/>
            <person name="Chang Y."/>
            <person name="Mo W."/>
            <person name="Hu G."/>
            <person name="Li W."/>
            <person name="Zhao G."/>
            <person name="Zhu H."/>
            <person name="Hu X."/>
            <person name="Ji K."/>
            <person name="Xiang X."/>
            <person name="Song Q."/>
            <person name="Yuan D."/>
            <person name="Jin S."/>
            <person name="Zhang L."/>
        </authorList>
    </citation>
    <scope>NUCLEOTIDE SEQUENCE [LARGE SCALE GENOMIC DNA]</scope>
    <source>
        <strain evidence="1">SQ_2022a</strain>
    </source>
</reference>
<accession>A0ACC0F422</accession>